<feature type="region of interest" description="Disordered" evidence="1">
    <location>
        <begin position="28"/>
        <end position="49"/>
    </location>
</feature>
<evidence type="ECO:0000313" key="2">
    <source>
        <dbReference type="EMBL" id="EGU35085.1"/>
    </source>
</evidence>
<dbReference type="AlphaFoldDB" id="F9S5R7"/>
<proteinExistence type="predicted"/>
<accession>F9S5R7</accession>
<evidence type="ECO:0000256" key="1">
    <source>
        <dbReference type="SAM" id="MobiDB-lite"/>
    </source>
</evidence>
<name>F9S5R7_9VIBR</name>
<gene>
    <name evidence="2" type="ORF">VII00023_21412</name>
</gene>
<comment type="caution">
    <text evidence="2">The sequence shown here is derived from an EMBL/GenBank/DDBJ whole genome shotgun (WGS) entry which is preliminary data.</text>
</comment>
<organism evidence="2 3">
    <name type="scientific">Vibrio ichthyoenteri ATCC 700023</name>
    <dbReference type="NCBI Taxonomy" id="870968"/>
    <lineage>
        <taxon>Bacteria</taxon>
        <taxon>Pseudomonadati</taxon>
        <taxon>Pseudomonadota</taxon>
        <taxon>Gammaproteobacteria</taxon>
        <taxon>Vibrionales</taxon>
        <taxon>Vibrionaceae</taxon>
        <taxon>Vibrio</taxon>
    </lineage>
</organism>
<feature type="compositionally biased region" description="Basic residues" evidence="1">
    <location>
        <begin position="31"/>
        <end position="41"/>
    </location>
</feature>
<protein>
    <submittedName>
        <fullName evidence="2">Uncharacterized protein</fullName>
    </submittedName>
</protein>
<sequence>MNVRNRFYLMFFAHHRVNGMYLITAQIAQRPKGKRSKRNKKTKEMSDIS</sequence>
<keyword evidence="3" id="KW-1185">Reference proteome</keyword>
<dbReference type="Proteomes" id="UP000004605">
    <property type="component" value="Unassembled WGS sequence"/>
</dbReference>
<evidence type="ECO:0000313" key="3">
    <source>
        <dbReference type="Proteomes" id="UP000004605"/>
    </source>
</evidence>
<reference evidence="2 3" key="1">
    <citation type="journal article" date="2012" name="Int. J. Syst. Evol. Microbiol.">
        <title>Vibrio caribbeanicus sp. nov., isolated from the marine sponge Scleritoderma cyanea.</title>
        <authorList>
            <person name="Hoffmann M."/>
            <person name="Monday S.R."/>
            <person name="Allard M.W."/>
            <person name="Strain E.A."/>
            <person name="Whittaker P."/>
            <person name="Naum M."/>
            <person name="McCarthy P.J."/>
            <person name="Lopez J.V."/>
            <person name="Fischer M."/>
            <person name="Brown E.W."/>
        </authorList>
    </citation>
    <scope>NUCLEOTIDE SEQUENCE [LARGE SCALE GENOMIC DNA]</scope>
    <source>
        <strain evidence="2 3">ATCC 700023</strain>
    </source>
</reference>
<dbReference type="EMBL" id="AFWF01000231">
    <property type="protein sequence ID" value="EGU35085.1"/>
    <property type="molecule type" value="Genomic_DNA"/>
</dbReference>